<reference evidence="2 3" key="1">
    <citation type="journal article" date="2016" name="Genome Biol. Evol.">
        <title>Divergent and convergent evolution of fungal pathogenicity.</title>
        <authorList>
            <person name="Shang Y."/>
            <person name="Xiao G."/>
            <person name="Zheng P."/>
            <person name="Cen K."/>
            <person name="Zhan S."/>
            <person name="Wang C."/>
        </authorList>
    </citation>
    <scope>NUCLEOTIDE SEQUENCE [LARGE SCALE GENOMIC DNA]</scope>
    <source>
        <strain evidence="2 3">RCEF 264</strain>
    </source>
</reference>
<gene>
    <name evidence="2" type="ORF">SPI_01007</name>
</gene>
<evidence type="ECO:0000313" key="3">
    <source>
        <dbReference type="Proteomes" id="UP000076874"/>
    </source>
</evidence>
<proteinExistence type="predicted"/>
<dbReference type="OrthoDB" id="5245478at2759"/>
<accession>A0A167YL27</accession>
<keyword evidence="3" id="KW-1185">Reference proteome</keyword>
<protein>
    <submittedName>
        <fullName evidence="2">Uncharacterized protein</fullName>
    </submittedName>
</protein>
<sequence length="608" mass="66632">MATIASTTTAITHVRFGRLQLATRDTRLVATLTATAELAWWPAASAVLGAQVPATRVAQLVRAGRLWVGSGGSAFGLVVVCRAACGGGNGDNDNDNDNDNGDNTIETKLVDAIVGWPTWRDELGLQIRHDREPRWQTTQSPLPTPTPAPPGCNRQTDSRALHFTLRHPVSPGGLCAPEGIPRAQFRHVVCHLDFRYYPAGFKLPPVGVPRARTATKKKSAKKRRKSGAKLGPRPRPKPKSKQKKVASRSSAASPQQLSANELFGDENMWRSAAVLVDAALHALVGVRRRVLGVRPVSSATSIPASLIDLAPAVWNYHYFQAVAARAAFVPPICKLLASLTSAQTPSLRRKVDNTLSGRGQGGPISQALDETETPSEPGTKFLQERLEEIVLKRVPPLPARAKRINPKTPITPSHHSLQVSHEEQQRESNGEHGTPAPSQNQELHEGYAAAGRANDDQQYAEGDEGSFFEISDASLEDVFCVPSDFEDDRDMNEDEGDEGYWREVEGCSGLEEWAGDDSCSISDDDSSWSPNIVYGLEHTDDDVLCNGKEEEWQEVADWQLDAWSVGEVFALRREYTQHVDSADMDFMDVDTDDLNIWEYEYGLLEGCC</sequence>
<dbReference type="AlphaFoldDB" id="A0A167YL27"/>
<dbReference type="STRING" id="1081102.A0A167YL27"/>
<name>A0A167YL27_9HYPO</name>
<feature type="compositionally biased region" description="Polar residues" evidence="1">
    <location>
        <begin position="408"/>
        <end position="419"/>
    </location>
</feature>
<comment type="caution">
    <text evidence="2">The sequence shown here is derived from an EMBL/GenBank/DDBJ whole genome shotgun (WGS) entry which is preliminary data.</text>
</comment>
<feature type="compositionally biased region" description="Basic and acidic residues" evidence="1">
    <location>
        <begin position="420"/>
        <end position="430"/>
    </location>
</feature>
<evidence type="ECO:0000313" key="2">
    <source>
        <dbReference type="EMBL" id="OAA66431.1"/>
    </source>
</evidence>
<organism evidence="2 3">
    <name type="scientific">Niveomyces insectorum RCEF 264</name>
    <dbReference type="NCBI Taxonomy" id="1081102"/>
    <lineage>
        <taxon>Eukaryota</taxon>
        <taxon>Fungi</taxon>
        <taxon>Dikarya</taxon>
        <taxon>Ascomycota</taxon>
        <taxon>Pezizomycotina</taxon>
        <taxon>Sordariomycetes</taxon>
        <taxon>Hypocreomycetidae</taxon>
        <taxon>Hypocreales</taxon>
        <taxon>Cordycipitaceae</taxon>
        <taxon>Niveomyces</taxon>
    </lineage>
</organism>
<dbReference type="EMBL" id="AZHD01000002">
    <property type="protein sequence ID" value="OAA66431.1"/>
    <property type="molecule type" value="Genomic_DNA"/>
</dbReference>
<feature type="compositionally biased region" description="Basic residues" evidence="1">
    <location>
        <begin position="213"/>
        <end position="246"/>
    </location>
</feature>
<feature type="region of interest" description="Disordered" evidence="1">
    <location>
        <begin position="207"/>
        <end position="257"/>
    </location>
</feature>
<feature type="region of interest" description="Disordered" evidence="1">
    <location>
        <begin position="400"/>
        <end position="440"/>
    </location>
</feature>
<dbReference type="Proteomes" id="UP000076874">
    <property type="component" value="Unassembled WGS sequence"/>
</dbReference>
<feature type="compositionally biased region" description="Polar residues" evidence="1">
    <location>
        <begin position="247"/>
        <end position="257"/>
    </location>
</feature>
<feature type="region of interest" description="Disordered" evidence="1">
    <location>
        <begin position="130"/>
        <end position="156"/>
    </location>
</feature>
<evidence type="ECO:0000256" key="1">
    <source>
        <dbReference type="SAM" id="MobiDB-lite"/>
    </source>
</evidence>
<feature type="region of interest" description="Disordered" evidence="1">
    <location>
        <begin position="352"/>
        <end position="377"/>
    </location>
</feature>